<dbReference type="InterPro" id="IPR035965">
    <property type="entry name" value="PAS-like_dom_sf"/>
</dbReference>
<dbReference type="Proteomes" id="UP000727056">
    <property type="component" value="Unassembled WGS sequence"/>
</dbReference>
<evidence type="ECO:0000256" key="1">
    <source>
        <dbReference type="ARBA" id="ARBA00000085"/>
    </source>
</evidence>
<accession>A0ABX1CBV5</accession>
<dbReference type="InterPro" id="IPR039506">
    <property type="entry name" value="SPOB_a"/>
</dbReference>
<dbReference type="Gene3D" id="1.10.287.130">
    <property type="match status" value="1"/>
</dbReference>
<dbReference type="PANTHER" id="PTHR45436">
    <property type="entry name" value="SENSOR HISTIDINE KINASE YKOH"/>
    <property type="match status" value="1"/>
</dbReference>
<protein>
    <recommendedName>
        <fullName evidence="3">histidine kinase</fullName>
        <ecNumber evidence="3">2.7.13.3</ecNumber>
    </recommendedName>
</protein>
<keyword evidence="6" id="KW-0808">Transferase</keyword>
<dbReference type="InterPro" id="IPR033463">
    <property type="entry name" value="sCache_3"/>
</dbReference>
<comment type="subcellular location">
    <subcellularLocation>
        <location evidence="2">Cell membrane</location>
        <topology evidence="2">Multi-pass membrane protein</topology>
    </subcellularLocation>
</comment>
<dbReference type="PRINTS" id="PR00344">
    <property type="entry name" value="BCTRLSENSOR"/>
</dbReference>
<dbReference type="InterPro" id="IPR036890">
    <property type="entry name" value="HATPase_C_sf"/>
</dbReference>
<evidence type="ECO:0000256" key="3">
    <source>
        <dbReference type="ARBA" id="ARBA00012438"/>
    </source>
</evidence>
<keyword evidence="13" id="KW-0472">Membrane</keyword>
<gene>
    <name evidence="17" type="ORF">HCN52_17010</name>
</gene>
<name>A0ABX1CBV5_9ACTN</name>
<dbReference type="InterPro" id="IPR005467">
    <property type="entry name" value="His_kinase_dom"/>
</dbReference>
<dbReference type="PROSITE" id="PS50109">
    <property type="entry name" value="HIS_KIN"/>
    <property type="match status" value="1"/>
</dbReference>
<feature type="compositionally biased region" description="Low complexity" evidence="14">
    <location>
        <begin position="559"/>
        <end position="572"/>
    </location>
</feature>
<keyword evidence="9 17" id="KW-0418">Kinase</keyword>
<dbReference type="InterPro" id="IPR050428">
    <property type="entry name" value="TCS_sensor_his_kinase"/>
</dbReference>
<keyword evidence="5" id="KW-0597">Phosphoprotein</keyword>
<evidence type="ECO:0000256" key="2">
    <source>
        <dbReference type="ARBA" id="ARBA00004651"/>
    </source>
</evidence>
<dbReference type="SUPFAM" id="SSF55890">
    <property type="entry name" value="Sporulation response regulatory protein Spo0B"/>
    <property type="match status" value="1"/>
</dbReference>
<dbReference type="Pfam" id="PF00989">
    <property type="entry name" value="PAS"/>
    <property type="match status" value="1"/>
</dbReference>
<dbReference type="SMART" id="SM00091">
    <property type="entry name" value="PAS"/>
    <property type="match status" value="1"/>
</dbReference>
<dbReference type="GO" id="GO:0016301">
    <property type="term" value="F:kinase activity"/>
    <property type="evidence" value="ECO:0007669"/>
    <property type="project" value="UniProtKB-KW"/>
</dbReference>
<dbReference type="InterPro" id="IPR013767">
    <property type="entry name" value="PAS_fold"/>
</dbReference>
<evidence type="ECO:0000256" key="7">
    <source>
        <dbReference type="ARBA" id="ARBA00022692"/>
    </source>
</evidence>
<evidence type="ECO:0000256" key="14">
    <source>
        <dbReference type="SAM" id="MobiDB-lite"/>
    </source>
</evidence>
<comment type="catalytic activity">
    <reaction evidence="1">
        <text>ATP + protein L-histidine = ADP + protein N-phospho-L-histidine.</text>
        <dbReference type="EC" id="2.7.13.3"/>
    </reaction>
</comment>
<comment type="caution">
    <text evidence="17">The sequence shown here is derived from an EMBL/GenBank/DDBJ whole genome shotgun (WGS) entry which is preliminary data.</text>
</comment>
<proteinExistence type="predicted"/>
<dbReference type="SUPFAM" id="SSF103190">
    <property type="entry name" value="Sensory domain-like"/>
    <property type="match status" value="1"/>
</dbReference>
<dbReference type="EC" id="2.7.13.3" evidence="3"/>
<organism evidence="17 18">
    <name type="scientific">Streptomyces bohaiensis</name>
    <dbReference type="NCBI Taxonomy" id="1431344"/>
    <lineage>
        <taxon>Bacteria</taxon>
        <taxon>Bacillati</taxon>
        <taxon>Actinomycetota</taxon>
        <taxon>Actinomycetes</taxon>
        <taxon>Kitasatosporales</taxon>
        <taxon>Streptomycetaceae</taxon>
        <taxon>Streptomyces</taxon>
    </lineage>
</organism>
<dbReference type="InterPro" id="IPR029151">
    <property type="entry name" value="Sensor-like_sf"/>
</dbReference>
<keyword evidence="8" id="KW-0547">Nucleotide-binding</keyword>
<dbReference type="PROSITE" id="PS50112">
    <property type="entry name" value="PAS"/>
    <property type="match status" value="1"/>
</dbReference>
<evidence type="ECO:0000256" key="13">
    <source>
        <dbReference type="ARBA" id="ARBA00023136"/>
    </source>
</evidence>
<evidence type="ECO:0000313" key="18">
    <source>
        <dbReference type="Proteomes" id="UP000727056"/>
    </source>
</evidence>
<keyword evidence="10" id="KW-0067">ATP-binding</keyword>
<feature type="region of interest" description="Disordered" evidence="14">
    <location>
        <begin position="542"/>
        <end position="588"/>
    </location>
</feature>
<evidence type="ECO:0000256" key="6">
    <source>
        <dbReference type="ARBA" id="ARBA00022679"/>
    </source>
</evidence>
<keyword evidence="18" id="KW-1185">Reference proteome</keyword>
<dbReference type="PANTHER" id="PTHR45436:SF5">
    <property type="entry name" value="SENSOR HISTIDINE KINASE TRCS"/>
    <property type="match status" value="1"/>
</dbReference>
<evidence type="ECO:0000256" key="8">
    <source>
        <dbReference type="ARBA" id="ARBA00022741"/>
    </source>
</evidence>
<dbReference type="SMART" id="SM00387">
    <property type="entry name" value="HATPase_c"/>
    <property type="match status" value="1"/>
</dbReference>
<reference evidence="17 18" key="1">
    <citation type="submission" date="2020-03" db="EMBL/GenBank/DDBJ databases">
        <title>Draft genome of Streptomyces sp. ventii, isolated from the Axial Seamount in the Pacific Ocean, and resequencing of the two type strains Streptomyces lonarensis strain NCL 716 and Streptomyces bohaiensis strain 11A07.</title>
        <authorList>
            <person name="Loughran R.M."/>
            <person name="Pfannmuller K.M."/>
            <person name="Wasson B.J."/>
            <person name="Deadmond M.C."/>
            <person name="Paddock B.E."/>
            <person name="Koyack M.J."/>
            <person name="Gallegos D.A."/>
            <person name="Mitchell E.A."/>
            <person name="Ushijima B."/>
            <person name="Saw J.H."/>
            <person name="Mcphail K.L."/>
            <person name="Videau P."/>
        </authorList>
    </citation>
    <scope>NUCLEOTIDE SEQUENCE [LARGE SCALE GENOMIC DNA]</scope>
    <source>
        <strain evidence="17 18">11A07</strain>
    </source>
</reference>
<evidence type="ECO:0000313" key="17">
    <source>
        <dbReference type="EMBL" id="NJQ16591.1"/>
    </source>
</evidence>
<dbReference type="InterPro" id="IPR003594">
    <property type="entry name" value="HATPase_dom"/>
</dbReference>
<keyword evidence="12" id="KW-0902">Two-component regulatory system</keyword>
<evidence type="ECO:0000256" key="12">
    <source>
        <dbReference type="ARBA" id="ARBA00023012"/>
    </source>
</evidence>
<dbReference type="CDD" id="cd00130">
    <property type="entry name" value="PAS"/>
    <property type="match status" value="1"/>
</dbReference>
<dbReference type="EMBL" id="JAAVJC010000169">
    <property type="protein sequence ID" value="NJQ16591.1"/>
    <property type="molecule type" value="Genomic_DNA"/>
</dbReference>
<dbReference type="InterPro" id="IPR004358">
    <property type="entry name" value="Sig_transdc_His_kin-like_C"/>
</dbReference>
<evidence type="ECO:0000256" key="10">
    <source>
        <dbReference type="ARBA" id="ARBA00022840"/>
    </source>
</evidence>
<dbReference type="Gene3D" id="3.30.450.20">
    <property type="entry name" value="PAS domain"/>
    <property type="match status" value="2"/>
</dbReference>
<keyword evidence="7" id="KW-0812">Transmembrane</keyword>
<evidence type="ECO:0000259" key="16">
    <source>
        <dbReference type="PROSITE" id="PS50112"/>
    </source>
</evidence>
<evidence type="ECO:0000259" key="15">
    <source>
        <dbReference type="PROSITE" id="PS50109"/>
    </source>
</evidence>
<evidence type="ECO:0000256" key="9">
    <source>
        <dbReference type="ARBA" id="ARBA00022777"/>
    </source>
</evidence>
<dbReference type="InterPro" id="IPR016120">
    <property type="entry name" value="Sig_transdc_His_kin_SpoOB"/>
</dbReference>
<feature type="domain" description="Histidine kinase" evidence="15">
    <location>
        <begin position="430"/>
        <end position="545"/>
    </location>
</feature>
<dbReference type="Pfam" id="PF14689">
    <property type="entry name" value="SPOB_a"/>
    <property type="match status" value="1"/>
</dbReference>
<dbReference type="Pfam" id="PF17203">
    <property type="entry name" value="sCache_3_2"/>
    <property type="match status" value="1"/>
</dbReference>
<evidence type="ECO:0000256" key="11">
    <source>
        <dbReference type="ARBA" id="ARBA00022989"/>
    </source>
</evidence>
<keyword evidence="11" id="KW-1133">Transmembrane helix</keyword>
<dbReference type="Gene3D" id="3.30.565.10">
    <property type="entry name" value="Histidine kinase-like ATPase, C-terminal domain"/>
    <property type="match status" value="1"/>
</dbReference>
<keyword evidence="4" id="KW-1003">Cell membrane</keyword>
<dbReference type="InterPro" id="IPR000014">
    <property type="entry name" value="PAS"/>
</dbReference>
<evidence type="ECO:0000256" key="5">
    <source>
        <dbReference type="ARBA" id="ARBA00022553"/>
    </source>
</evidence>
<evidence type="ECO:0000256" key="4">
    <source>
        <dbReference type="ARBA" id="ARBA00022475"/>
    </source>
</evidence>
<dbReference type="RefSeq" id="WP_168089315.1">
    <property type="nucleotide sequence ID" value="NZ_JAAVJC010000169.1"/>
</dbReference>
<feature type="domain" description="PAS" evidence="16">
    <location>
        <begin position="209"/>
        <end position="257"/>
    </location>
</feature>
<dbReference type="Pfam" id="PF02518">
    <property type="entry name" value="HATPase_c"/>
    <property type="match status" value="1"/>
</dbReference>
<sequence>MRVPRPRPLSLTGSLFVGYATLLALALAATGALWIAQFDRELDRQYAERVLTIARSVAAIPEVGGAMDTPDPAAVISPRAEAVREATRAEYIVVATTDGIRMSHTDRELIGELVSTPPGPAADGEEWSGVETGTRGTTVRAKVPLTHDGTAGGRLVGYVSVGILTSEIDTEVNNALPSILGTTVAVLVLGGAGAFVLSRRVRAKTHGLEPAEITALLEGREALLYAVREGVLAVDTEGRVTLLNPPARRMLGLPEDSEGRPLAELGPADRLLDVVSGADPGEDRIVLVGARILVCNRMPVRVKGRAAGAVVTFRDRTELDRLTGELDGARTVTRGLRAQSHEYANRIHTVAGMLELGAVDEAREYLTDLSAAHALTSGEISRSVADPAVAALALAKSAQASERGSELRLSPMTQVPERLRGALRDDVLLVVGNLVDNALDAVAESGPGGWVELLVRTHPAVPAQLPHDLVEVRVTDSGRGVAGGLAEEIFEYGFTTKVSRGGTRGLGLALVRQVCESRGGTVGVEVLTQGNEEGAVFTAYLPDAESGPLPDTESGTSHGARPGAAGTAAVPPARREGAPEPHGRAGRG</sequence>
<feature type="region of interest" description="Disordered" evidence="14">
    <location>
        <begin position="112"/>
        <end position="131"/>
    </location>
</feature>
<dbReference type="SUPFAM" id="SSF55874">
    <property type="entry name" value="ATPase domain of HSP90 chaperone/DNA topoisomerase II/histidine kinase"/>
    <property type="match status" value="1"/>
</dbReference>
<dbReference type="SUPFAM" id="SSF55785">
    <property type="entry name" value="PYP-like sensor domain (PAS domain)"/>
    <property type="match status" value="1"/>
</dbReference>
<feature type="compositionally biased region" description="Basic and acidic residues" evidence="14">
    <location>
        <begin position="573"/>
        <end position="588"/>
    </location>
</feature>